<evidence type="ECO:0000313" key="5">
    <source>
        <dbReference type="Proteomes" id="UP000030746"/>
    </source>
</evidence>
<dbReference type="Proteomes" id="UP000030746">
    <property type="component" value="Unassembled WGS sequence"/>
</dbReference>
<evidence type="ECO:0000256" key="1">
    <source>
        <dbReference type="RuleBase" id="RU362114"/>
    </source>
</evidence>
<dbReference type="SUPFAM" id="SSF56399">
    <property type="entry name" value="ADP-ribosylation"/>
    <property type="match status" value="1"/>
</dbReference>
<dbReference type="InterPro" id="IPR012317">
    <property type="entry name" value="Poly(ADP-ribose)pol_cat_dom"/>
</dbReference>
<dbReference type="KEGG" id="lgi:LOTGIDRAFT_238152"/>
<dbReference type="HOGENOM" id="CLU_413504_0_0_1"/>
<dbReference type="OrthoDB" id="8062037at2759"/>
<keyword evidence="1" id="KW-0808">Transferase</keyword>
<evidence type="ECO:0000259" key="3">
    <source>
        <dbReference type="PROSITE" id="PS51059"/>
    </source>
</evidence>
<dbReference type="Gene3D" id="3.90.228.10">
    <property type="match status" value="1"/>
</dbReference>
<dbReference type="RefSeq" id="XP_009047524.1">
    <property type="nucleotide sequence ID" value="XM_009049276.1"/>
</dbReference>
<gene>
    <name evidence="4" type="ORF">LOTGIDRAFT_238152</name>
</gene>
<name>V4CHY1_LOTGI</name>
<proteinExistence type="predicted"/>
<keyword evidence="1" id="KW-0328">Glycosyltransferase</keyword>
<feature type="region of interest" description="Disordered" evidence="2">
    <location>
        <begin position="242"/>
        <end position="278"/>
    </location>
</feature>
<dbReference type="InterPro" id="IPR051712">
    <property type="entry name" value="ARTD-AVP"/>
</dbReference>
<dbReference type="GO" id="GO:0005634">
    <property type="term" value="C:nucleus"/>
    <property type="evidence" value="ECO:0007669"/>
    <property type="project" value="TreeGrafter"/>
</dbReference>
<reference evidence="4 5" key="1">
    <citation type="journal article" date="2013" name="Nature">
        <title>Insights into bilaterian evolution from three spiralian genomes.</title>
        <authorList>
            <person name="Simakov O."/>
            <person name="Marletaz F."/>
            <person name="Cho S.J."/>
            <person name="Edsinger-Gonzales E."/>
            <person name="Havlak P."/>
            <person name="Hellsten U."/>
            <person name="Kuo D.H."/>
            <person name="Larsson T."/>
            <person name="Lv J."/>
            <person name="Arendt D."/>
            <person name="Savage R."/>
            <person name="Osoegawa K."/>
            <person name="de Jong P."/>
            <person name="Grimwood J."/>
            <person name="Chapman J.A."/>
            <person name="Shapiro H."/>
            <person name="Aerts A."/>
            <person name="Otillar R.P."/>
            <person name="Terry A.Y."/>
            <person name="Boore J.L."/>
            <person name="Grigoriev I.V."/>
            <person name="Lindberg D.R."/>
            <person name="Seaver E.C."/>
            <person name="Weisblat D.A."/>
            <person name="Putnam N.H."/>
            <person name="Rokhsar D.S."/>
        </authorList>
    </citation>
    <scope>NUCLEOTIDE SEQUENCE [LARGE SCALE GENOMIC DNA]</scope>
</reference>
<dbReference type="GO" id="GO:0003950">
    <property type="term" value="F:NAD+ poly-ADP-ribosyltransferase activity"/>
    <property type="evidence" value="ECO:0007669"/>
    <property type="project" value="UniProtKB-UniRule"/>
</dbReference>
<dbReference type="CTD" id="20250672"/>
<dbReference type="GeneID" id="20250672"/>
<dbReference type="OMA" id="VADHEQM"/>
<dbReference type="EMBL" id="KB200385">
    <property type="protein sequence ID" value="ESP01750.1"/>
    <property type="molecule type" value="Genomic_DNA"/>
</dbReference>
<dbReference type="STRING" id="225164.V4CHY1"/>
<evidence type="ECO:0000313" key="4">
    <source>
        <dbReference type="EMBL" id="ESP01750.1"/>
    </source>
</evidence>
<accession>V4CHY1</accession>
<dbReference type="GO" id="GO:1990404">
    <property type="term" value="F:NAD+-protein mono-ADP-ribosyltransferase activity"/>
    <property type="evidence" value="ECO:0007669"/>
    <property type="project" value="TreeGrafter"/>
</dbReference>
<keyword evidence="5" id="KW-1185">Reference proteome</keyword>
<feature type="compositionally biased region" description="Polar residues" evidence="2">
    <location>
        <begin position="500"/>
        <end position="515"/>
    </location>
</feature>
<feature type="domain" description="PARP catalytic" evidence="3">
    <location>
        <begin position="296"/>
        <end position="498"/>
    </location>
</feature>
<feature type="region of interest" description="Disordered" evidence="2">
    <location>
        <begin position="500"/>
        <end position="521"/>
    </location>
</feature>
<dbReference type="PANTHER" id="PTHR45740">
    <property type="entry name" value="POLY [ADP-RIBOSE] POLYMERASE"/>
    <property type="match status" value="1"/>
</dbReference>
<dbReference type="Pfam" id="PF00644">
    <property type="entry name" value="PARP"/>
    <property type="match status" value="1"/>
</dbReference>
<dbReference type="PANTHER" id="PTHR45740:SF2">
    <property type="entry name" value="POLY [ADP-RIBOSE] POLYMERASE"/>
    <property type="match status" value="1"/>
</dbReference>
<protein>
    <recommendedName>
        <fullName evidence="1">Poly [ADP-ribose] polymerase</fullName>
        <shortName evidence="1">PARP</shortName>
        <ecNumber evidence="1">2.4.2.-</ecNumber>
    </recommendedName>
</protein>
<keyword evidence="1" id="KW-0520">NAD</keyword>
<evidence type="ECO:0000256" key="2">
    <source>
        <dbReference type="SAM" id="MobiDB-lite"/>
    </source>
</evidence>
<dbReference type="PROSITE" id="PS51059">
    <property type="entry name" value="PARP_CATALYTIC"/>
    <property type="match status" value="1"/>
</dbReference>
<organism evidence="4 5">
    <name type="scientific">Lottia gigantea</name>
    <name type="common">Giant owl limpet</name>
    <dbReference type="NCBI Taxonomy" id="225164"/>
    <lineage>
        <taxon>Eukaryota</taxon>
        <taxon>Metazoa</taxon>
        <taxon>Spiralia</taxon>
        <taxon>Lophotrochozoa</taxon>
        <taxon>Mollusca</taxon>
        <taxon>Gastropoda</taxon>
        <taxon>Patellogastropoda</taxon>
        <taxon>Lottioidea</taxon>
        <taxon>Lottiidae</taxon>
        <taxon>Lottia</taxon>
    </lineage>
</organism>
<dbReference type="CDD" id="cd14273">
    <property type="entry name" value="UBA_TAP-C_like"/>
    <property type="match status" value="1"/>
</dbReference>
<sequence length="664" mass="75485">MDSDDDDRFASLPNIVDNDDDLPDIVRFHDDDDDEFDIQQPKALRESELETVQPDDDETFLQAAIIQQSNEAKYQEELNKVLTLSLLESEGRLGQNIGGNFPDFVVSAQEGIEENRSFLFHRGASSNISMLNSGPPAMEKHSTTNSSVSDRRPSLERLQTNIGHTSTGGPGMPVRRPSLERLHGANNDLFGFDEEEQARELQELIRMGIIPSNQMPSKFQKNRNRNNVNSVANVQPVARDHNFASPRMNSSRVDNSDENDNEQVLGAEGPETTSGISDLTPVAFTLDSSLENWTTNKTSPHGIIHMYELVKIPTESDEYVAIENDFRSSGLKVISVERLQNKYLLEKFKSEQDQIERSRLPGYSLNCRYLYHGTPADKDRLCEEGLDARLSRMGCFGKGIYFSDTPRKCVQYTESDQGINCILMCRVILGDTKIYPPGANDPNLRREPEKTEITHGWRYYDSVSGSPIDYNEYVVYENRRAMIEYMISYRPDYNAGSTVTSNTKGHASHSWPVTKTTKHPNGERTVQFNMTEDEHMKLIESVRDNVRQQRAKDRGETWIPPSLEQRSAERKKWQNIMQISHAEGTKVIYKTPDNNDMSINTASNITPPSETYQETDAINEVMSYLITKFLSVTNTDDVEEARRIIEDNSMDLDLSIENYYAKFA</sequence>
<dbReference type="AlphaFoldDB" id="V4CHY1"/>
<dbReference type="EC" id="2.4.2.-" evidence="1"/>